<proteinExistence type="predicted"/>
<keyword evidence="2" id="KW-0472">Membrane</keyword>
<feature type="region of interest" description="Disordered" evidence="1">
    <location>
        <begin position="106"/>
        <end position="126"/>
    </location>
</feature>
<evidence type="ECO:0000313" key="3">
    <source>
        <dbReference type="EMBL" id="KAH9506543.1"/>
    </source>
</evidence>
<evidence type="ECO:0000313" key="4">
    <source>
        <dbReference type="Proteomes" id="UP000790347"/>
    </source>
</evidence>
<keyword evidence="2" id="KW-1133">Transmembrane helix</keyword>
<organism evidence="3 4">
    <name type="scientific">Dermatophagoides farinae</name>
    <name type="common">American house dust mite</name>
    <dbReference type="NCBI Taxonomy" id="6954"/>
    <lineage>
        <taxon>Eukaryota</taxon>
        <taxon>Metazoa</taxon>
        <taxon>Ecdysozoa</taxon>
        <taxon>Arthropoda</taxon>
        <taxon>Chelicerata</taxon>
        <taxon>Arachnida</taxon>
        <taxon>Acari</taxon>
        <taxon>Acariformes</taxon>
        <taxon>Sarcoptiformes</taxon>
        <taxon>Astigmata</taxon>
        <taxon>Psoroptidia</taxon>
        <taxon>Analgoidea</taxon>
        <taxon>Pyroglyphidae</taxon>
        <taxon>Dermatophagoidinae</taxon>
        <taxon>Dermatophagoides</taxon>
    </lineage>
</organism>
<sequence>MAFNPSMAFDDDGVGVLASFLFTAIPIGFLIFFIILCCKISQLNRRRRAAANVVVINRRQNQQPQPQMINNSFLINPVGVNPYPPTQAPPAPPGFIPTNFPMPVSSQGTANCPPPPYFEQASMNKA</sequence>
<name>A0A922L073_DERFA</name>
<protein>
    <submittedName>
        <fullName evidence="3">Uncharacterized protein</fullName>
    </submittedName>
</protein>
<keyword evidence="2" id="KW-0812">Transmembrane</keyword>
<dbReference type="Proteomes" id="UP000790347">
    <property type="component" value="Unassembled WGS sequence"/>
</dbReference>
<dbReference type="EMBL" id="ASGP02000005">
    <property type="protein sequence ID" value="KAH9506543.1"/>
    <property type="molecule type" value="Genomic_DNA"/>
</dbReference>
<keyword evidence="4" id="KW-1185">Reference proteome</keyword>
<accession>A0A922L073</accession>
<dbReference type="AlphaFoldDB" id="A0A922L073"/>
<comment type="caution">
    <text evidence="3">The sequence shown here is derived from an EMBL/GenBank/DDBJ whole genome shotgun (WGS) entry which is preliminary data.</text>
</comment>
<reference evidence="3" key="2">
    <citation type="journal article" date="2022" name="Res Sq">
        <title>Comparative Genomics Reveals Insights into the Divergent Evolution of Astigmatic Mites and Household Pest Adaptations.</title>
        <authorList>
            <person name="Xiong Q."/>
            <person name="Wan A.T.-Y."/>
            <person name="Liu X.-Y."/>
            <person name="Fung C.S.-H."/>
            <person name="Xiao X."/>
            <person name="Malainual N."/>
            <person name="Hou J."/>
            <person name="Wang L."/>
            <person name="Wang M."/>
            <person name="Yang K."/>
            <person name="Cui Y."/>
            <person name="Leung E."/>
            <person name="Nong W."/>
            <person name="Shin S.-K."/>
            <person name="Au S."/>
            <person name="Jeong K.Y."/>
            <person name="Chew F.T."/>
            <person name="Hui J."/>
            <person name="Leung T.F."/>
            <person name="Tungtrongchitr A."/>
            <person name="Zhong N."/>
            <person name="Liu Z."/>
            <person name="Tsui S."/>
        </authorList>
    </citation>
    <scope>NUCLEOTIDE SEQUENCE</scope>
    <source>
        <strain evidence="3">Derf</strain>
        <tissue evidence="3">Whole organism</tissue>
    </source>
</reference>
<gene>
    <name evidence="3" type="ORF">DERF_011268</name>
</gene>
<feature type="transmembrane region" description="Helical" evidence="2">
    <location>
        <begin position="16"/>
        <end position="38"/>
    </location>
</feature>
<evidence type="ECO:0000256" key="2">
    <source>
        <dbReference type="SAM" id="Phobius"/>
    </source>
</evidence>
<reference evidence="3" key="1">
    <citation type="submission" date="2013-05" db="EMBL/GenBank/DDBJ databases">
        <authorList>
            <person name="Yim A.K.Y."/>
            <person name="Chan T.F."/>
            <person name="Ji K.M."/>
            <person name="Liu X.Y."/>
            <person name="Zhou J.W."/>
            <person name="Li R.Q."/>
            <person name="Yang K.Y."/>
            <person name="Li J."/>
            <person name="Li M."/>
            <person name="Law P.T.W."/>
            <person name="Wu Y.L."/>
            <person name="Cai Z.L."/>
            <person name="Qin H."/>
            <person name="Bao Y."/>
            <person name="Leung R.K.K."/>
            <person name="Ng P.K.S."/>
            <person name="Zou J."/>
            <person name="Zhong X.J."/>
            <person name="Ran P.X."/>
            <person name="Zhong N.S."/>
            <person name="Liu Z.G."/>
            <person name="Tsui S.K.W."/>
        </authorList>
    </citation>
    <scope>NUCLEOTIDE SEQUENCE</scope>
    <source>
        <strain evidence="3">Derf</strain>
        <tissue evidence="3">Whole organism</tissue>
    </source>
</reference>
<evidence type="ECO:0000256" key="1">
    <source>
        <dbReference type="SAM" id="MobiDB-lite"/>
    </source>
</evidence>